<dbReference type="InterPro" id="IPR023090">
    <property type="entry name" value="UPF0702_alpha/beta_dom_sf"/>
</dbReference>
<evidence type="ECO:0000259" key="9">
    <source>
        <dbReference type="Pfam" id="PF20730"/>
    </source>
</evidence>
<dbReference type="PANTHER" id="PTHR34582">
    <property type="entry name" value="UPF0702 TRANSMEMBRANE PROTEIN YCAP"/>
    <property type="match status" value="1"/>
</dbReference>
<evidence type="ECO:0000256" key="5">
    <source>
        <dbReference type="ARBA" id="ARBA00022989"/>
    </source>
</evidence>
<evidence type="ECO:0000256" key="2">
    <source>
        <dbReference type="ARBA" id="ARBA00006448"/>
    </source>
</evidence>
<dbReference type="InterPro" id="IPR007353">
    <property type="entry name" value="DUF421"/>
</dbReference>
<keyword evidence="4 7" id="KW-0812">Transmembrane</keyword>
<comment type="caution">
    <text evidence="10">The sequence shown here is derived from an EMBL/GenBank/DDBJ whole genome shotgun (WGS) entry which is preliminary data.</text>
</comment>
<keyword evidence="6 7" id="KW-0472">Membrane</keyword>
<organism evidence="10 11">
    <name type="scientific">Alkalibaculum sporogenes</name>
    <dbReference type="NCBI Taxonomy" id="2655001"/>
    <lineage>
        <taxon>Bacteria</taxon>
        <taxon>Bacillati</taxon>
        <taxon>Bacillota</taxon>
        <taxon>Clostridia</taxon>
        <taxon>Eubacteriales</taxon>
        <taxon>Eubacteriaceae</taxon>
        <taxon>Alkalibaculum</taxon>
    </lineage>
</organism>
<evidence type="ECO:0000313" key="11">
    <source>
        <dbReference type="Proteomes" id="UP000440004"/>
    </source>
</evidence>
<reference evidence="10 11" key="1">
    <citation type="submission" date="2019-10" db="EMBL/GenBank/DDBJ databases">
        <title>Alkalibaculum tamaniensis sp.nov., a new alkaliphilic acetogen, isolated on methoxylated aromatics from a mud volcano.</title>
        <authorList>
            <person name="Khomyakova M.A."/>
            <person name="Merkel A.Y."/>
            <person name="Bonch-Osmolovskaya E.A."/>
            <person name="Slobodkin A.I."/>
        </authorList>
    </citation>
    <scope>NUCLEOTIDE SEQUENCE [LARGE SCALE GENOMIC DNA]</scope>
    <source>
        <strain evidence="10 11">M08DMB</strain>
    </source>
</reference>
<keyword evidence="3" id="KW-1003">Cell membrane</keyword>
<keyword evidence="11" id="KW-1185">Reference proteome</keyword>
<feature type="domain" description="YetF-like N-terminal transmembrane" evidence="9">
    <location>
        <begin position="8"/>
        <end position="83"/>
    </location>
</feature>
<gene>
    <name evidence="10" type="ORF">GC105_10525</name>
</gene>
<dbReference type="EMBL" id="WHNX01000015">
    <property type="protein sequence ID" value="MPW26224.1"/>
    <property type="molecule type" value="Genomic_DNA"/>
</dbReference>
<feature type="transmembrane region" description="Helical" evidence="7">
    <location>
        <begin position="63"/>
        <end position="83"/>
    </location>
</feature>
<accession>A0A6A7K9W1</accession>
<dbReference type="Gene3D" id="3.30.240.20">
    <property type="entry name" value="bsu07140 like domains"/>
    <property type="match status" value="2"/>
</dbReference>
<protein>
    <submittedName>
        <fullName evidence="10">DUF421 domain-containing protein</fullName>
    </submittedName>
</protein>
<evidence type="ECO:0000256" key="6">
    <source>
        <dbReference type="ARBA" id="ARBA00023136"/>
    </source>
</evidence>
<dbReference type="Proteomes" id="UP000440004">
    <property type="component" value="Unassembled WGS sequence"/>
</dbReference>
<dbReference type="GO" id="GO:0005886">
    <property type="term" value="C:plasma membrane"/>
    <property type="evidence" value="ECO:0007669"/>
    <property type="project" value="UniProtKB-SubCell"/>
</dbReference>
<sequence>MVGDLVHYYNIAIELVVSFIALFAITKILGKTLITQITPFDFISAIVLSELVGNALYDSEVGVSSILFALTLWGLLIYITEWITQKFITTRGFLEGKPSILINKGKISFKELKKNHLDLNQLQHLLRSRDVFTMREVEYAILETDGTLNVLKKYIYDTPRRQDKNDVTDKEIYLPLTLISDGEIVWKNLTLLGHSKSWLTLEINKQGYSSVEEVLFGEWLEGEGLYLQGY</sequence>
<feature type="transmembrane region" description="Helical" evidence="7">
    <location>
        <begin position="6"/>
        <end position="25"/>
    </location>
</feature>
<comment type="similarity">
    <text evidence="2">Belongs to the UPF0702 family.</text>
</comment>
<keyword evidence="5 7" id="KW-1133">Transmembrane helix</keyword>
<comment type="subcellular location">
    <subcellularLocation>
        <location evidence="1">Cell membrane</location>
        <topology evidence="1">Multi-pass membrane protein</topology>
    </subcellularLocation>
</comment>
<evidence type="ECO:0000313" key="10">
    <source>
        <dbReference type="EMBL" id="MPW26224.1"/>
    </source>
</evidence>
<feature type="domain" description="YetF C-terminal" evidence="8">
    <location>
        <begin position="86"/>
        <end position="219"/>
    </location>
</feature>
<evidence type="ECO:0000256" key="3">
    <source>
        <dbReference type="ARBA" id="ARBA00022475"/>
    </source>
</evidence>
<evidence type="ECO:0000256" key="1">
    <source>
        <dbReference type="ARBA" id="ARBA00004651"/>
    </source>
</evidence>
<dbReference type="Pfam" id="PF20730">
    <property type="entry name" value="YetF_N"/>
    <property type="match status" value="1"/>
</dbReference>
<dbReference type="InterPro" id="IPR048454">
    <property type="entry name" value="YetF_N"/>
</dbReference>
<dbReference type="Pfam" id="PF04239">
    <property type="entry name" value="DUF421"/>
    <property type="match status" value="1"/>
</dbReference>
<proteinExistence type="inferred from homology"/>
<evidence type="ECO:0000256" key="7">
    <source>
        <dbReference type="SAM" id="Phobius"/>
    </source>
</evidence>
<name>A0A6A7K9W1_9FIRM</name>
<dbReference type="AlphaFoldDB" id="A0A6A7K9W1"/>
<evidence type="ECO:0000256" key="4">
    <source>
        <dbReference type="ARBA" id="ARBA00022692"/>
    </source>
</evidence>
<dbReference type="PANTHER" id="PTHR34582:SF5">
    <property type="entry name" value="UPF0702 TRANSMEMBRANE PROTEIN YETF"/>
    <property type="match status" value="1"/>
</dbReference>
<evidence type="ECO:0000259" key="8">
    <source>
        <dbReference type="Pfam" id="PF04239"/>
    </source>
</evidence>